<keyword evidence="2" id="KW-1185">Reference proteome</keyword>
<comment type="caution">
    <text evidence="1">The sequence shown here is derived from an EMBL/GenBank/DDBJ whole genome shotgun (WGS) entry which is preliminary data.</text>
</comment>
<protein>
    <submittedName>
        <fullName evidence="1">Uncharacterized protein</fullName>
    </submittedName>
</protein>
<sequence length="365" mass="41682">MEAVEVEVEVDPESERGTARECERRSSGGRRSEFVVWRRVKFGDFGRRSPSTTVAGPQQPSTGLCSRLISRNQGIFFFHNCPFLSRACGLLYCSCVSRPALLPPVFSAAPFPLVSDLIVASSSHSDCWSHPIPFKSAAIFTAWEHPGKDLWLQLSWGVGFLENLLHILSTDVAPYPVASISALRTTVTLAEVLSFRSIEVRLYSGKEEMAAAISKWRTLATSLQSDLYFHRLHCRFFLNNGPDTVEELLDRHVAKKEKKSYNDDEDEKLTRQRLTSTRREVLGLYRDIIRATRFFMWPDSHGVLWRDVLRANARKEFEEARFEKDPEIITRLLIGGHDAVQGALDKLVEKQRQQIAKEKEDRDRR</sequence>
<gene>
    <name evidence="1" type="ORF">L6452_08179</name>
</gene>
<name>A0ACB9DGV1_ARCLA</name>
<reference evidence="2" key="1">
    <citation type="journal article" date="2022" name="Mol. Ecol. Resour.">
        <title>The genomes of chicory, endive, great burdock and yacon provide insights into Asteraceae palaeo-polyploidization history and plant inulin production.</title>
        <authorList>
            <person name="Fan W."/>
            <person name="Wang S."/>
            <person name="Wang H."/>
            <person name="Wang A."/>
            <person name="Jiang F."/>
            <person name="Liu H."/>
            <person name="Zhao H."/>
            <person name="Xu D."/>
            <person name="Zhang Y."/>
        </authorList>
    </citation>
    <scope>NUCLEOTIDE SEQUENCE [LARGE SCALE GENOMIC DNA]</scope>
    <source>
        <strain evidence="2">cv. Niubang</strain>
    </source>
</reference>
<evidence type="ECO:0000313" key="1">
    <source>
        <dbReference type="EMBL" id="KAI3745772.1"/>
    </source>
</evidence>
<proteinExistence type="predicted"/>
<dbReference type="Proteomes" id="UP001055879">
    <property type="component" value="Linkage Group LG03"/>
</dbReference>
<accession>A0ACB9DGV1</accession>
<dbReference type="EMBL" id="CM042049">
    <property type="protein sequence ID" value="KAI3745772.1"/>
    <property type="molecule type" value="Genomic_DNA"/>
</dbReference>
<organism evidence="1 2">
    <name type="scientific">Arctium lappa</name>
    <name type="common">Greater burdock</name>
    <name type="synonym">Lappa major</name>
    <dbReference type="NCBI Taxonomy" id="4217"/>
    <lineage>
        <taxon>Eukaryota</taxon>
        <taxon>Viridiplantae</taxon>
        <taxon>Streptophyta</taxon>
        <taxon>Embryophyta</taxon>
        <taxon>Tracheophyta</taxon>
        <taxon>Spermatophyta</taxon>
        <taxon>Magnoliopsida</taxon>
        <taxon>eudicotyledons</taxon>
        <taxon>Gunneridae</taxon>
        <taxon>Pentapetalae</taxon>
        <taxon>asterids</taxon>
        <taxon>campanulids</taxon>
        <taxon>Asterales</taxon>
        <taxon>Asteraceae</taxon>
        <taxon>Carduoideae</taxon>
        <taxon>Cardueae</taxon>
        <taxon>Arctiinae</taxon>
        <taxon>Arctium</taxon>
    </lineage>
</organism>
<evidence type="ECO:0000313" key="2">
    <source>
        <dbReference type="Proteomes" id="UP001055879"/>
    </source>
</evidence>
<reference evidence="1 2" key="2">
    <citation type="journal article" date="2022" name="Mol. Ecol. Resour.">
        <title>The genomes of chicory, endive, great burdock and yacon provide insights into Asteraceae paleo-polyploidization history and plant inulin production.</title>
        <authorList>
            <person name="Fan W."/>
            <person name="Wang S."/>
            <person name="Wang H."/>
            <person name="Wang A."/>
            <person name="Jiang F."/>
            <person name="Liu H."/>
            <person name="Zhao H."/>
            <person name="Xu D."/>
            <person name="Zhang Y."/>
        </authorList>
    </citation>
    <scope>NUCLEOTIDE SEQUENCE [LARGE SCALE GENOMIC DNA]</scope>
    <source>
        <strain evidence="2">cv. Niubang</strain>
    </source>
</reference>